<reference evidence="2" key="1">
    <citation type="submission" date="2019-05" db="EMBL/GenBank/DDBJ databases">
        <authorList>
            <person name="Matney K."/>
            <person name="Lacafta O."/>
            <person name="Ahmed J."/>
            <person name="Anderson S."/>
            <person name="Assadpour T."/>
            <person name="Espinosa K."/>
            <person name="Gadsden T."/>
            <person name="Graham A."/>
            <person name="Hajjar W."/>
            <person name="Howard T."/>
            <person name="Matsen K."/>
            <person name="Osu J."/>
            <person name="Rup E."/>
            <person name="Sang H."/>
            <person name="Wadi S."/>
            <person name="McNeal J."/>
            <person name="Temple L."/>
        </authorList>
    </citation>
    <scope>NUCLEOTIDE SEQUENCE [LARGE SCALE GENOMIC DNA]</scope>
</reference>
<accession>A0A4Y6EI11</accession>
<gene>
    <name evidence="1" type="primary">60</name>
    <name evidence="1" type="ORF">SEA_IAMGROOT_60</name>
</gene>
<proteinExistence type="predicted"/>
<sequence length="120" mass="13500">MRKTSCATTIEGMSYTRTTADLFDLDLARERMDAAYQAKGLAARAVAHSTNVLRSKKEELRAIEGLGLPDDVVEAVRDKVRASRDILAQRRASFRRADARLRRAEAYYLRLESAQLNRAA</sequence>
<keyword evidence="2" id="KW-1185">Reference proteome</keyword>
<evidence type="ECO:0000313" key="1">
    <source>
        <dbReference type="EMBL" id="QDF14233.2"/>
    </source>
</evidence>
<organism evidence="1 2">
    <name type="scientific">Microbacterium phage IAmGroot</name>
    <dbReference type="NCBI Taxonomy" id="2588486"/>
    <lineage>
        <taxon>Viruses</taxon>
        <taxon>Duplodnaviria</taxon>
        <taxon>Heunggongvirae</taxon>
        <taxon>Uroviricota</taxon>
        <taxon>Caudoviricetes</taxon>
        <taxon>Casidaviridae</taxon>
        <taxon>Gardenstatevirus</taxon>
        <taxon>Gardenstatevirus iamgroot</taxon>
    </lineage>
</organism>
<name>A0A4Y6EI11_9CAUD</name>
<dbReference type="Proteomes" id="UP000317085">
    <property type="component" value="Segment"/>
</dbReference>
<dbReference type="EMBL" id="MK880124">
    <property type="protein sequence ID" value="QDF14233.2"/>
    <property type="molecule type" value="Genomic_DNA"/>
</dbReference>
<protein>
    <submittedName>
        <fullName evidence="1">Uncharacterized protein</fullName>
    </submittedName>
</protein>
<evidence type="ECO:0000313" key="2">
    <source>
        <dbReference type="Proteomes" id="UP000317085"/>
    </source>
</evidence>